<dbReference type="AlphaFoldDB" id="A0A178ZSR9"/>
<dbReference type="RefSeq" id="XP_018696119.1">
    <property type="nucleotide sequence ID" value="XM_018833495.1"/>
</dbReference>
<accession>A0A178ZSR9</accession>
<name>A0A178ZSR9_9EURO</name>
<evidence type="ECO:0000313" key="2">
    <source>
        <dbReference type="Proteomes" id="UP000078343"/>
    </source>
</evidence>
<reference evidence="1 2" key="1">
    <citation type="submission" date="2016-04" db="EMBL/GenBank/DDBJ databases">
        <title>Draft genome of Fonsecaea erecta CBS 125763.</title>
        <authorList>
            <person name="Weiss V.A."/>
            <person name="Vicente V.A."/>
            <person name="Raittz R.T."/>
            <person name="Moreno L.F."/>
            <person name="De Souza E.M."/>
            <person name="Pedrosa F.O."/>
            <person name="Steffens M.B."/>
            <person name="Faoro H."/>
            <person name="Tadra-Sfeir M.Z."/>
            <person name="Najafzadeh M.J."/>
            <person name="Felipe M.S."/>
            <person name="Teixeira M."/>
            <person name="Sun J."/>
            <person name="Xi L."/>
            <person name="Gomes R."/>
            <person name="De Azevedo C.M."/>
            <person name="Salgado C.G."/>
            <person name="Da Silva M.B."/>
            <person name="Nascimento M.F."/>
            <person name="Queiroz-Telles F."/>
            <person name="Attili D.S."/>
            <person name="Gorbushina A."/>
        </authorList>
    </citation>
    <scope>NUCLEOTIDE SEQUENCE [LARGE SCALE GENOMIC DNA]</scope>
    <source>
        <strain evidence="1 2">CBS 125763</strain>
    </source>
</reference>
<comment type="caution">
    <text evidence="1">The sequence shown here is derived from an EMBL/GenBank/DDBJ whole genome shotgun (WGS) entry which is preliminary data.</text>
</comment>
<dbReference type="EMBL" id="LVYI01000002">
    <property type="protein sequence ID" value="OAP62752.1"/>
    <property type="molecule type" value="Genomic_DNA"/>
</dbReference>
<gene>
    <name evidence="1" type="ORF">AYL99_01979</name>
</gene>
<proteinExistence type="predicted"/>
<dbReference type="GeneID" id="30006149"/>
<organism evidence="1 2">
    <name type="scientific">Fonsecaea erecta</name>
    <dbReference type="NCBI Taxonomy" id="1367422"/>
    <lineage>
        <taxon>Eukaryota</taxon>
        <taxon>Fungi</taxon>
        <taxon>Dikarya</taxon>
        <taxon>Ascomycota</taxon>
        <taxon>Pezizomycotina</taxon>
        <taxon>Eurotiomycetes</taxon>
        <taxon>Chaetothyriomycetidae</taxon>
        <taxon>Chaetothyriales</taxon>
        <taxon>Herpotrichiellaceae</taxon>
        <taxon>Fonsecaea</taxon>
    </lineage>
</organism>
<keyword evidence="2" id="KW-1185">Reference proteome</keyword>
<dbReference type="OrthoDB" id="428577at2759"/>
<dbReference type="STRING" id="1367422.A0A178ZSR9"/>
<evidence type="ECO:0000313" key="1">
    <source>
        <dbReference type="EMBL" id="OAP62752.1"/>
    </source>
</evidence>
<protein>
    <submittedName>
        <fullName evidence="1">Uncharacterized protein</fullName>
    </submittedName>
</protein>
<dbReference type="Proteomes" id="UP000078343">
    <property type="component" value="Unassembled WGS sequence"/>
</dbReference>
<sequence length="336" mass="37433">MATNELGDGSSPKPHQVNLGFKVSDEFGYDNPDSLSRNGEVWISGCFNPHFEEFEQIKGVQDDFSDPSSSIHADEKLIAYTNRHFGKQIQLNIDENDSNDYGIKIDSLKDSGGLEIMFHRTAGGVFMPVWQREALWMSLQAPSDTYYTLRFFVGHINAVSGLEMKQTKEEPGDMEATPDYVIVPGPEWLDGICVAPGIVRQFVAMPLGLVTLSKVKRREKRSTQSKTFIAIAIQHTSGTLKLRDLSTFTSWTQPPVKPSPTSSHRPPPIDTMGYLEEGGSFFVVEEQSENRIDGGEVNNVKSVSAMDKHQDIKTEPSLDPRRPTQCKCGVRLCDCV</sequence>